<protein>
    <recommendedName>
        <fullName evidence="3">DUF2857 domain-containing protein</fullName>
    </recommendedName>
</protein>
<dbReference type="EMBL" id="BMYZ01000002">
    <property type="protein sequence ID" value="GGY79690.1"/>
    <property type="molecule type" value="Genomic_DNA"/>
</dbReference>
<dbReference type="Proteomes" id="UP000619761">
    <property type="component" value="Unassembled WGS sequence"/>
</dbReference>
<evidence type="ECO:0000313" key="2">
    <source>
        <dbReference type="Proteomes" id="UP000619761"/>
    </source>
</evidence>
<accession>A0ABQ3B601</accession>
<dbReference type="InterPro" id="IPR021364">
    <property type="entry name" value="DUF2857"/>
</dbReference>
<name>A0ABQ3B601_9GAMM</name>
<dbReference type="RefSeq" id="WP_189419220.1">
    <property type="nucleotide sequence ID" value="NZ_BMYZ01000002.1"/>
</dbReference>
<evidence type="ECO:0000313" key="1">
    <source>
        <dbReference type="EMBL" id="GGY79690.1"/>
    </source>
</evidence>
<gene>
    <name evidence="1" type="ORF">GCM10011613_25770</name>
</gene>
<comment type="caution">
    <text evidence="1">The sequence shown here is derived from an EMBL/GenBank/DDBJ whole genome shotgun (WGS) entry which is preliminary data.</text>
</comment>
<keyword evidence="2" id="KW-1185">Reference proteome</keyword>
<sequence length="180" mass="20966">MAPNIFIINQQAIMLAVSAIQRDDTRTLEQMGLAEIDSELAKQLKELQMDHLSCLIDFRGSLLHCQIDKRQLQMFVNMASEKTREDDQINKAIRAGIRQPVLEELKGITRRDFTFRRERMEIPEHSKGRIENLNEDDEIAVLRAWQKHQIIVDPLTRLLAVFDETQISLDRAWIAIKQAF</sequence>
<reference evidence="2" key="1">
    <citation type="journal article" date="2019" name="Int. J. Syst. Evol. Microbiol.">
        <title>The Global Catalogue of Microorganisms (GCM) 10K type strain sequencing project: providing services to taxonomists for standard genome sequencing and annotation.</title>
        <authorList>
            <consortium name="The Broad Institute Genomics Platform"/>
            <consortium name="The Broad Institute Genome Sequencing Center for Infectious Disease"/>
            <person name="Wu L."/>
            <person name="Ma J."/>
        </authorList>
    </citation>
    <scope>NUCLEOTIDE SEQUENCE [LARGE SCALE GENOMIC DNA]</scope>
    <source>
        <strain evidence="2">KCTC 32239</strain>
    </source>
</reference>
<dbReference type="Pfam" id="PF11198">
    <property type="entry name" value="DUF2857"/>
    <property type="match status" value="1"/>
</dbReference>
<organism evidence="1 2">
    <name type="scientific">Cellvibrio zantedeschiae</name>
    <dbReference type="NCBI Taxonomy" id="1237077"/>
    <lineage>
        <taxon>Bacteria</taxon>
        <taxon>Pseudomonadati</taxon>
        <taxon>Pseudomonadota</taxon>
        <taxon>Gammaproteobacteria</taxon>
        <taxon>Cellvibrionales</taxon>
        <taxon>Cellvibrionaceae</taxon>
        <taxon>Cellvibrio</taxon>
    </lineage>
</organism>
<evidence type="ECO:0008006" key="3">
    <source>
        <dbReference type="Google" id="ProtNLM"/>
    </source>
</evidence>
<proteinExistence type="predicted"/>